<evidence type="ECO:0000256" key="3">
    <source>
        <dbReference type="ARBA" id="ARBA00023012"/>
    </source>
</evidence>
<dbReference type="OrthoDB" id="9802426at2"/>
<dbReference type="Gene3D" id="6.10.250.690">
    <property type="match status" value="1"/>
</dbReference>
<feature type="DNA-binding region" description="OmpR/PhoB-type" evidence="9">
    <location>
        <begin position="127"/>
        <end position="228"/>
    </location>
</feature>
<dbReference type="CDD" id="cd00383">
    <property type="entry name" value="trans_reg_C"/>
    <property type="match status" value="1"/>
</dbReference>
<evidence type="ECO:0000313" key="12">
    <source>
        <dbReference type="EMBL" id="SDO11567.1"/>
    </source>
</evidence>
<protein>
    <recommendedName>
        <fullName evidence="1">Stage 0 sporulation protein A homolog</fullName>
    </recommendedName>
</protein>
<dbReference type="Gene3D" id="3.40.50.2300">
    <property type="match status" value="1"/>
</dbReference>
<dbReference type="SMART" id="SM00448">
    <property type="entry name" value="REC"/>
    <property type="match status" value="1"/>
</dbReference>
<evidence type="ECO:0000259" key="11">
    <source>
        <dbReference type="PROSITE" id="PS51755"/>
    </source>
</evidence>
<dbReference type="SUPFAM" id="SSF46894">
    <property type="entry name" value="C-terminal effector domain of the bipartite response regulators"/>
    <property type="match status" value="1"/>
</dbReference>
<reference evidence="12 13" key="1">
    <citation type="submission" date="2016-10" db="EMBL/GenBank/DDBJ databases">
        <authorList>
            <person name="de Groot N.N."/>
        </authorList>
    </citation>
    <scope>NUCLEOTIDE SEQUENCE [LARGE SCALE GENOMIC DNA]</scope>
    <source>
        <strain evidence="12 13">CGMCC 1.5012</strain>
    </source>
</reference>
<evidence type="ECO:0000256" key="2">
    <source>
        <dbReference type="ARBA" id="ARBA00022553"/>
    </source>
</evidence>
<feature type="domain" description="Response regulatory" evidence="10">
    <location>
        <begin position="5"/>
        <end position="119"/>
    </location>
</feature>
<dbReference type="STRING" id="258515.SAMN05192585_1572"/>
<dbReference type="InterPro" id="IPR011006">
    <property type="entry name" value="CheY-like_superfamily"/>
</dbReference>
<dbReference type="FunFam" id="1.10.10.10:FF:000018">
    <property type="entry name" value="DNA-binding response regulator ResD"/>
    <property type="match status" value="1"/>
</dbReference>
<dbReference type="InterPro" id="IPR039420">
    <property type="entry name" value="WalR-like"/>
</dbReference>
<dbReference type="GO" id="GO:0000976">
    <property type="term" value="F:transcription cis-regulatory region binding"/>
    <property type="evidence" value="ECO:0007669"/>
    <property type="project" value="TreeGrafter"/>
</dbReference>
<dbReference type="SUPFAM" id="SSF52172">
    <property type="entry name" value="CheY-like"/>
    <property type="match status" value="1"/>
</dbReference>
<dbReference type="AlphaFoldDB" id="A0A1H0GXF4"/>
<dbReference type="EMBL" id="FNID01000057">
    <property type="protein sequence ID" value="SDO11567.1"/>
    <property type="molecule type" value="Genomic_DNA"/>
</dbReference>
<accession>A0A1H0GXF4</accession>
<evidence type="ECO:0000256" key="1">
    <source>
        <dbReference type="ARBA" id="ARBA00018672"/>
    </source>
</evidence>
<evidence type="ECO:0000256" key="5">
    <source>
        <dbReference type="ARBA" id="ARBA00023125"/>
    </source>
</evidence>
<keyword evidence="6" id="KW-0804">Transcription</keyword>
<sequence>MEQVTVFIVEDDANIRELVRCTLEAFSYKVSAFESAEEMFASGKTPSVYILDIMLPGMDGIEALRRIKSSPATRKLPVMMLTAKTSEIDKVTGLDSGADDYLPKPFGILELSARLRAVLRRAYPADEQMRHIEKNGIKIDLDKHEASNHGELLELTLKEYELLTLLMQSTDRVVTRDELLNTIWGYEFVGETRTLDMHIKSLRAKLGDDAEHPRYIKTIRGVGYRFVEQG</sequence>
<dbReference type="PANTHER" id="PTHR48111:SF4">
    <property type="entry name" value="DNA-BINDING DUAL TRANSCRIPTIONAL REGULATOR OMPR"/>
    <property type="match status" value="1"/>
</dbReference>
<evidence type="ECO:0000313" key="13">
    <source>
        <dbReference type="Proteomes" id="UP000199182"/>
    </source>
</evidence>
<dbReference type="GO" id="GO:0032993">
    <property type="term" value="C:protein-DNA complex"/>
    <property type="evidence" value="ECO:0007669"/>
    <property type="project" value="TreeGrafter"/>
</dbReference>
<dbReference type="GO" id="GO:0000156">
    <property type="term" value="F:phosphorelay response regulator activity"/>
    <property type="evidence" value="ECO:0007669"/>
    <property type="project" value="TreeGrafter"/>
</dbReference>
<evidence type="ECO:0000256" key="4">
    <source>
        <dbReference type="ARBA" id="ARBA00023015"/>
    </source>
</evidence>
<dbReference type="InterPro" id="IPR001789">
    <property type="entry name" value="Sig_transdc_resp-reg_receiver"/>
</dbReference>
<dbReference type="InterPro" id="IPR001867">
    <property type="entry name" value="OmpR/PhoB-type_DNA-bd"/>
</dbReference>
<dbReference type="GO" id="GO:0005829">
    <property type="term" value="C:cytosol"/>
    <property type="evidence" value="ECO:0007669"/>
    <property type="project" value="TreeGrafter"/>
</dbReference>
<dbReference type="PROSITE" id="PS51755">
    <property type="entry name" value="OMPR_PHOB"/>
    <property type="match status" value="1"/>
</dbReference>
<proteinExistence type="predicted"/>
<dbReference type="InterPro" id="IPR036388">
    <property type="entry name" value="WH-like_DNA-bd_sf"/>
</dbReference>
<name>A0A1H0GXF4_9FIRM</name>
<dbReference type="RefSeq" id="WP_092643610.1">
    <property type="nucleotide sequence ID" value="NZ_FNID01000057.1"/>
</dbReference>
<evidence type="ECO:0000256" key="8">
    <source>
        <dbReference type="PROSITE-ProRule" id="PRU00169"/>
    </source>
</evidence>
<dbReference type="InterPro" id="IPR016032">
    <property type="entry name" value="Sig_transdc_resp-reg_C-effctor"/>
</dbReference>
<organism evidence="12 13">
    <name type="scientific">Acetanaerobacterium elongatum</name>
    <dbReference type="NCBI Taxonomy" id="258515"/>
    <lineage>
        <taxon>Bacteria</taxon>
        <taxon>Bacillati</taxon>
        <taxon>Bacillota</taxon>
        <taxon>Clostridia</taxon>
        <taxon>Eubacteriales</taxon>
        <taxon>Oscillospiraceae</taxon>
        <taxon>Acetanaerobacterium</taxon>
    </lineage>
</organism>
<dbReference type="Gene3D" id="1.10.10.10">
    <property type="entry name" value="Winged helix-like DNA-binding domain superfamily/Winged helix DNA-binding domain"/>
    <property type="match status" value="1"/>
</dbReference>
<dbReference type="Proteomes" id="UP000199182">
    <property type="component" value="Unassembled WGS sequence"/>
</dbReference>
<dbReference type="SMART" id="SM00862">
    <property type="entry name" value="Trans_reg_C"/>
    <property type="match status" value="1"/>
</dbReference>
<dbReference type="Pfam" id="PF00072">
    <property type="entry name" value="Response_reg"/>
    <property type="match status" value="1"/>
</dbReference>
<dbReference type="PROSITE" id="PS50110">
    <property type="entry name" value="RESPONSE_REGULATORY"/>
    <property type="match status" value="1"/>
</dbReference>
<evidence type="ECO:0000256" key="9">
    <source>
        <dbReference type="PROSITE-ProRule" id="PRU01091"/>
    </source>
</evidence>
<keyword evidence="2 8" id="KW-0597">Phosphoprotein</keyword>
<evidence type="ECO:0000256" key="6">
    <source>
        <dbReference type="ARBA" id="ARBA00023163"/>
    </source>
</evidence>
<dbReference type="Pfam" id="PF00486">
    <property type="entry name" value="Trans_reg_C"/>
    <property type="match status" value="1"/>
</dbReference>
<keyword evidence="13" id="KW-1185">Reference proteome</keyword>
<feature type="domain" description="OmpR/PhoB-type" evidence="11">
    <location>
        <begin position="127"/>
        <end position="228"/>
    </location>
</feature>
<comment type="function">
    <text evidence="7">May play the central regulatory role in sporulation. It may be an element of the effector pathway responsible for the activation of sporulation genes in response to nutritional stress. Spo0A may act in concert with spo0H (a sigma factor) to control the expression of some genes that are critical to the sporulation process.</text>
</comment>
<evidence type="ECO:0000259" key="10">
    <source>
        <dbReference type="PROSITE" id="PS50110"/>
    </source>
</evidence>
<gene>
    <name evidence="12" type="ORF">SAMN05192585_1572</name>
</gene>
<keyword evidence="4" id="KW-0805">Transcription regulation</keyword>
<feature type="modified residue" description="4-aspartylphosphate" evidence="8">
    <location>
        <position position="52"/>
    </location>
</feature>
<keyword evidence="3" id="KW-0902">Two-component regulatory system</keyword>
<dbReference type="PANTHER" id="PTHR48111">
    <property type="entry name" value="REGULATOR OF RPOS"/>
    <property type="match status" value="1"/>
</dbReference>
<dbReference type="GO" id="GO:0006355">
    <property type="term" value="P:regulation of DNA-templated transcription"/>
    <property type="evidence" value="ECO:0007669"/>
    <property type="project" value="InterPro"/>
</dbReference>
<evidence type="ECO:0000256" key="7">
    <source>
        <dbReference type="ARBA" id="ARBA00024867"/>
    </source>
</evidence>
<keyword evidence="5 9" id="KW-0238">DNA-binding</keyword>